<dbReference type="Pfam" id="PF06776">
    <property type="entry name" value="IalB"/>
    <property type="match status" value="1"/>
</dbReference>
<dbReference type="AlphaFoldDB" id="D7A6C6"/>
<evidence type="ECO:0000313" key="3">
    <source>
        <dbReference type="Proteomes" id="UP000006633"/>
    </source>
</evidence>
<protein>
    <submittedName>
        <fullName evidence="2">Invasion associated locus B family protein</fullName>
    </submittedName>
</protein>
<dbReference type="Proteomes" id="UP000006633">
    <property type="component" value="Chromosome"/>
</dbReference>
<dbReference type="EMBL" id="CP002026">
    <property type="protein sequence ID" value="ADH88276.1"/>
    <property type="molecule type" value="Genomic_DNA"/>
</dbReference>
<reference evidence="2 3" key="1">
    <citation type="journal article" date="2012" name="Stand. Genomic Sci.">
        <title>Complete genome sequence of the facultatively chemolithoautotrophic and methylotrophic alpha Proteobacterium Starkeya novella type strain (ATCC 8093(T)).</title>
        <authorList>
            <person name="Kappler U."/>
            <person name="Davenport K."/>
            <person name="Beatson S."/>
            <person name="Lucas S."/>
            <person name="Lapidus A."/>
            <person name="Copeland A."/>
            <person name="Berry K.W."/>
            <person name="Glavina Del Rio T."/>
            <person name="Hammon N."/>
            <person name="Dalin E."/>
            <person name="Tice H."/>
            <person name="Pitluck S."/>
            <person name="Richardson P."/>
            <person name="Bruce D."/>
            <person name="Goodwin L.A."/>
            <person name="Han C."/>
            <person name="Tapia R."/>
            <person name="Detter J.C."/>
            <person name="Chang Y.J."/>
            <person name="Jeffries C.D."/>
            <person name="Land M."/>
            <person name="Hauser L."/>
            <person name="Kyrpides N.C."/>
            <person name="Goker M."/>
            <person name="Ivanova N."/>
            <person name="Klenk H.P."/>
            <person name="Woyke T."/>
        </authorList>
    </citation>
    <scope>NUCLEOTIDE SEQUENCE [LARGE SCALE GENOMIC DNA]</scope>
    <source>
        <strain evidence="3">ATCC 8093 / DSM 506 / JCM 20403 / CCM 1077 / IAM 12100 / NBRC 12443 / NCIMB 10456</strain>
    </source>
</reference>
<dbReference type="KEGG" id="sno:Snov_0953"/>
<evidence type="ECO:0000313" key="2">
    <source>
        <dbReference type="EMBL" id="ADH88276.1"/>
    </source>
</evidence>
<sequence length="172" mass="17743">MSVSAKLAAPLLLASLVLAGGAAAAQTAPASGAITYGNWIVNCRDRSEGKKACVASLRINDAKTKKVALLWQIGESAGGKPTYVVRTPLGVRLKDGVRVALDGGKPHRIGYLSCNERGCTAVGKFEEGFAKELAGAKEAVTSFTLVDGQVVNVALPLDGIDKALPALKARKG</sequence>
<dbReference type="STRING" id="639283.Snov_0953"/>
<dbReference type="OrthoDB" id="7375326at2"/>
<dbReference type="RefSeq" id="WP_013165781.1">
    <property type="nucleotide sequence ID" value="NC_014217.1"/>
</dbReference>
<accession>D7A6C6</accession>
<proteinExistence type="predicted"/>
<evidence type="ECO:0000256" key="1">
    <source>
        <dbReference type="SAM" id="SignalP"/>
    </source>
</evidence>
<dbReference type="InterPro" id="IPR038696">
    <property type="entry name" value="IalB_sf"/>
</dbReference>
<organism evidence="2 3">
    <name type="scientific">Ancylobacter novellus (strain ATCC 8093 / DSM 506 / JCM 20403 / CCM 1077 / IAM 12100 / NBRC 12443 / NCIMB 10456)</name>
    <name type="common">Starkeya novella</name>
    <dbReference type="NCBI Taxonomy" id="639283"/>
    <lineage>
        <taxon>Bacteria</taxon>
        <taxon>Pseudomonadati</taxon>
        <taxon>Pseudomonadota</taxon>
        <taxon>Alphaproteobacteria</taxon>
        <taxon>Hyphomicrobiales</taxon>
        <taxon>Xanthobacteraceae</taxon>
        <taxon>Ancylobacter</taxon>
    </lineage>
</organism>
<dbReference type="HOGENOM" id="CLU_096085_3_0_5"/>
<keyword evidence="1" id="KW-0732">Signal</keyword>
<feature type="signal peptide" evidence="1">
    <location>
        <begin position="1"/>
        <end position="24"/>
    </location>
</feature>
<feature type="chain" id="PRO_5003092522" evidence="1">
    <location>
        <begin position="25"/>
        <end position="172"/>
    </location>
</feature>
<gene>
    <name evidence="2" type="ordered locus">Snov_0953</name>
</gene>
<dbReference type="InterPro" id="IPR010642">
    <property type="entry name" value="Invasion_prot_B"/>
</dbReference>
<dbReference type="eggNOG" id="COG5342">
    <property type="taxonomic scope" value="Bacteria"/>
</dbReference>
<name>D7A6C6_ANCN5</name>
<keyword evidence="3" id="KW-1185">Reference proteome</keyword>
<dbReference type="Gene3D" id="2.60.40.1880">
    <property type="entry name" value="Invasion associated locus B (IalB) protein"/>
    <property type="match status" value="1"/>
</dbReference>